<dbReference type="EMBL" id="LS483250">
    <property type="protein sequence ID" value="SQD80341.1"/>
    <property type="molecule type" value="Genomic_DNA"/>
</dbReference>
<dbReference type="AlphaFoldDB" id="A0A330LWK1"/>
<accession>A0A330LWK1</accession>
<dbReference type="KEGG" id="mya:MORIYA_3889"/>
<name>A0A330LWK1_9GAMM</name>
<organism evidence="1 2">
    <name type="scientific">Moritella yayanosii</name>
    <dbReference type="NCBI Taxonomy" id="69539"/>
    <lineage>
        <taxon>Bacteria</taxon>
        <taxon>Pseudomonadati</taxon>
        <taxon>Pseudomonadota</taxon>
        <taxon>Gammaproteobacteria</taxon>
        <taxon>Alteromonadales</taxon>
        <taxon>Moritellaceae</taxon>
        <taxon>Moritella</taxon>
    </lineage>
</organism>
<proteinExistence type="predicted"/>
<keyword evidence="2" id="KW-1185">Reference proteome</keyword>
<reference evidence="2" key="1">
    <citation type="submission" date="2018-05" db="EMBL/GenBank/DDBJ databases">
        <authorList>
            <person name="Cea G.-C."/>
            <person name="William W."/>
        </authorList>
    </citation>
    <scope>NUCLEOTIDE SEQUENCE [LARGE SCALE GENOMIC DNA]</scope>
    <source>
        <strain evidence="2">DB21MT 5</strain>
    </source>
</reference>
<sequence length="47" mass="5603">MVKAIKLMLCDFEKKLAESENGQQEIEQLVIQMEMYIKKAKELQWQS</sequence>
<protein>
    <submittedName>
        <fullName evidence="1">Uncharacterized protein</fullName>
    </submittedName>
</protein>
<dbReference type="RefSeq" id="WP_162629294.1">
    <property type="nucleotide sequence ID" value="NZ_LS483250.1"/>
</dbReference>
<dbReference type="Proteomes" id="UP000250163">
    <property type="component" value="Chromosome MORIYA"/>
</dbReference>
<gene>
    <name evidence="1" type="ORF">MORIYA_3889</name>
</gene>
<evidence type="ECO:0000313" key="1">
    <source>
        <dbReference type="EMBL" id="SQD80341.1"/>
    </source>
</evidence>
<evidence type="ECO:0000313" key="2">
    <source>
        <dbReference type="Proteomes" id="UP000250163"/>
    </source>
</evidence>